<feature type="domain" description="F-BAR" evidence="11">
    <location>
        <begin position="2"/>
        <end position="259"/>
    </location>
</feature>
<dbReference type="PRINTS" id="PR00499">
    <property type="entry name" value="P67PHOX"/>
</dbReference>
<dbReference type="Proteomes" id="UP001652625">
    <property type="component" value="Chromosome 11"/>
</dbReference>
<keyword evidence="2 7" id="KW-0728">SH3 domain</keyword>
<dbReference type="PANTHER" id="PTHR23065:SF7">
    <property type="entry name" value="NOSTRIN, ISOFORM H"/>
    <property type="match status" value="1"/>
</dbReference>
<dbReference type="Gene3D" id="6.10.140.470">
    <property type="match status" value="1"/>
</dbReference>
<evidence type="ECO:0000256" key="4">
    <source>
        <dbReference type="ARBA" id="ARBA00022553"/>
    </source>
</evidence>
<dbReference type="Gene3D" id="1.20.1270.60">
    <property type="entry name" value="Arfaptin homology (AH) domain/BAR domain"/>
    <property type="match status" value="1"/>
</dbReference>
<evidence type="ECO:0000256" key="6">
    <source>
        <dbReference type="ARBA" id="ARBA00023212"/>
    </source>
</evidence>
<gene>
    <name evidence="13" type="primary">LOC101234838</name>
</gene>
<protein>
    <submittedName>
        <fullName evidence="13">Nostrin isoform X2</fullName>
    </submittedName>
</protein>
<name>A0ABM4CVG4_HYDVU</name>
<keyword evidence="3" id="KW-0963">Cytoplasm</keyword>
<dbReference type="PANTHER" id="PTHR23065">
    <property type="entry name" value="PROLINE-SERINE-THREONINE PHOSPHATASE INTERACTING PROTEIN 1"/>
    <property type="match status" value="1"/>
</dbReference>
<evidence type="ECO:0000313" key="13">
    <source>
        <dbReference type="RefSeq" id="XP_065665905.1"/>
    </source>
</evidence>
<evidence type="ECO:0000259" key="10">
    <source>
        <dbReference type="PROSITE" id="PS50002"/>
    </source>
</evidence>
<dbReference type="InterPro" id="IPR057870">
    <property type="entry name" value="HR1_TOCA"/>
</dbReference>
<dbReference type="SUPFAM" id="SSF50044">
    <property type="entry name" value="SH3-domain"/>
    <property type="match status" value="1"/>
</dbReference>
<comment type="subcellular location">
    <subcellularLocation>
        <location evidence="1">Cytoplasm</location>
        <location evidence="1">Cytoskeleton</location>
    </subcellularLocation>
</comment>
<organism evidence="12 13">
    <name type="scientific">Hydra vulgaris</name>
    <name type="common">Hydra</name>
    <name type="synonym">Hydra attenuata</name>
    <dbReference type="NCBI Taxonomy" id="6087"/>
    <lineage>
        <taxon>Eukaryota</taxon>
        <taxon>Metazoa</taxon>
        <taxon>Cnidaria</taxon>
        <taxon>Hydrozoa</taxon>
        <taxon>Hydroidolina</taxon>
        <taxon>Anthoathecata</taxon>
        <taxon>Aplanulata</taxon>
        <taxon>Hydridae</taxon>
        <taxon>Hydra</taxon>
    </lineage>
</organism>
<evidence type="ECO:0000256" key="2">
    <source>
        <dbReference type="ARBA" id="ARBA00022443"/>
    </source>
</evidence>
<evidence type="ECO:0000256" key="5">
    <source>
        <dbReference type="ARBA" id="ARBA00023054"/>
    </source>
</evidence>
<dbReference type="Pfam" id="PF00611">
    <property type="entry name" value="FCH"/>
    <property type="match status" value="1"/>
</dbReference>
<dbReference type="GeneID" id="101234838"/>
<dbReference type="InterPro" id="IPR001452">
    <property type="entry name" value="SH3_domain"/>
</dbReference>
<feature type="coiled-coil region" evidence="9">
    <location>
        <begin position="158"/>
        <end position="185"/>
    </location>
</feature>
<dbReference type="SMART" id="SM00326">
    <property type="entry name" value="SH3"/>
    <property type="match status" value="1"/>
</dbReference>
<keyword evidence="6" id="KW-0206">Cytoskeleton</keyword>
<evidence type="ECO:0000256" key="7">
    <source>
        <dbReference type="PROSITE-ProRule" id="PRU00192"/>
    </source>
</evidence>
<evidence type="ECO:0000259" key="11">
    <source>
        <dbReference type="PROSITE" id="PS51741"/>
    </source>
</evidence>
<dbReference type="Gene3D" id="2.30.30.40">
    <property type="entry name" value="SH3 Domains"/>
    <property type="match status" value="1"/>
</dbReference>
<reference evidence="13" key="1">
    <citation type="submission" date="2025-08" db="UniProtKB">
        <authorList>
            <consortium name="RefSeq"/>
        </authorList>
    </citation>
    <scope>IDENTIFICATION</scope>
</reference>
<dbReference type="InterPro" id="IPR031160">
    <property type="entry name" value="F_BAR_dom"/>
</dbReference>
<proteinExistence type="predicted"/>
<dbReference type="Pfam" id="PF25610">
    <property type="entry name" value="HR1_TOCA"/>
    <property type="match status" value="1"/>
</dbReference>
<dbReference type="Pfam" id="PF00018">
    <property type="entry name" value="SH3_1"/>
    <property type="match status" value="1"/>
</dbReference>
<dbReference type="InterPro" id="IPR027267">
    <property type="entry name" value="AH/BAR_dom_sf"/>
</dbReference>
<evidence type="ECO:0000256" key="8">
    <source>
        <dbReference type="PROSITE-ProRule" id="PRU01077"/>
    </source>
</evidence>
<dbReference type="SUPFAM" id="SSF103657">
    <property type="entry name" value="BAR/IMD domain-like"/>
    <property type="match status" value="1"/>
</dbReference>
<dbReference type="RefSeq" id="XP_065665905.1">
    <property type="nucleotide sequence ID" value="XM_065809833.1"/>
</dbReference>
<keyword evidence="5 8" id="KW-0175">Coiled coil</keyword>
<evidence type="ECO:0000256" key="1">
    <source>
        <dbReference type="ARBA" id="ARBA00004245"/>
    </source>
</evidence>
<sequence length="523" mass="59899">MPQLNDVVWSQSGFEDLKKLFCKNNEFLRDAALLFFERSKLEQAFAEGLVKLAAKAKKICGENGTLKTSWEELAKQTEEEADIHRLVSTNLMEDIFKPLKLFADNQKEARKAAELVVDKAAKSYSEKHLKEVQSKKNAYLKSKESESLTTQAENSRDKTVSEKELLKLDQKCKKAEESVLKADDEYIARFIEAERAQLALDSSISSSVKLFEKIEDERIDYLKKTLLQYSSMLSETVPKYQQSYKQIEDCINRINKLEDMQLLCENHGTKRLPAEQSLFTCYEDDFTNTMNNIRRKMALESKVSKLARLLVAERNSIKGLSRLNSVYEDTPSYSTESVQQNIMLQFNQIKSMINLLEASIYRLNVSLSKVTQMPPPAHKLSSFIMDSKDKQGIGNSILCVPIDFGNNDNYEEENVYETAISHISVYDTLNRYESDDEDFDPDFDDVDSDVCDGQESQPHVQREKVICVADFDYTAAAVDELTIRRGDRISILVQHDDGWWKGESRGKQGLFPATYVHELKSKK</sequence>
<dbReference type="PROSITE" id="PS51741">
    <property type="entry name" value="F_BAR"/>
    <property type="match status" value="1"/>
</dbReference>
<keyword evidence="4" id="KW-0597">Phosphoprotein</keyword>
<evidence type="ECO:0000313" key="12">
    <source>
        <dbReference type="Proteomes" id="UP001652625"/>
    </source>
</evidence>
<accession>A0ABM4CVG4</accession>
<dbReference type="SMART" id="SM00055">
    <property type="entry name" value="FCH"/>
    <property type="match status" value="1"/>
</dbReference>
<dbReference type="PRINTS" id="PR00452">
    <property type="entry name" value="SH3DOMAIN"/>
</dbReference>
<evidence type="ECO:0000256" key="9">
    <source>
        <dbReference type="SAM" id="Coils"/>
    </source>
</evidence>
<evidence type="ECO:0000256" key="3">
    <source>
        <dbReference type="ARBA" id="ARBA00022490"/>
    </source>
</evidence>
<feature type="domain" description="SH3" evidence="10">
    <location>
        <begin position="462"/>
        <end position="521"/>
    </location>
</feature>
<dbReference type="InterPro" id="IPR036028">
    <property type="entry name" value="SH3-like_dom_sf"/>
</dbReference>
<dbReference type="InterPro" id="IPR001060">
    <property type="entry name" value="FCH_dom"/>
</dbReference>
<dbReference type="PROSITE" id="PS50002">
    <property type="entry name" value="SH3"/>
    <property type="match status" value="1"/>
</dbReference>
<keyword evidence="12" id="KW-1185">Reference proteome</keyword>